<accession>A0ABW5RYV3</accession>
<evidence type="ECO:0000313" key="1">
    <source>
        <dbReference type="EMBL" id="MFD2692288.1"/>
    </source>
</evidence>
<proteinExistence type="predicted"/>
<evidence type="ECO:0000313" key="2">
    <source>
        <dbReference type="Proteomes" id="UP001597399"/>
    </source>
</evidence>
<dbReference type="InterPro" id="IPR014962">
    <property type="entry name" value="YolD"/>
</dbReference>
<keyword evidence="2" id="KW-1185">Reference proteome</keyword>
<gene>
    <name evidence="1" type="ORF">ACFSUE_01330</name>
</gene>
<dbReference type="PANTHER" id="PTHR40051:SF1">
    <property type="entry name" value="YOLD-LIKE FAMILY PROTEIN"/>
    <property type="match status" value="1"/>
</dbReference>
<dbReference type="Pfam" id="PF08863">
    <property type="entry name" value="YolD"/>
    <property type="match status" value="1"/>
</dbReference>
<organism evidence="1 2">
    <name type="scientific">Sporolactobacillus shoreicorticis</name>
    <dbReference type="NCBI Taxonomy" id="1923877"/>
    <lineage>
        <taxon>Bacteria</taxon>
        <taxon>Bacillati</taxon>
        <taxon>Bacillota</taxon>
        <taxon>Bacilli</taxon>
        <taxon>Bacillales</taxon>
        <taxon>Sporolactobacillaceae</taxon>
        <taxon>Sporolactobacillus</taxon>
    </lineage>
</organism>
<dbReference type="Proteomes" id="UP001597399">
    <property type="component" value="Unassembled WGS sequence"/>
</dbReference>
<dbReference type="RefSeq" id="WP_253064947.1">
    <property type="nucleotide sequence ID" value="NZ_JAMXWM010000034.1"/>
</dbReference>
<comment type="caution">
    <text evidence="1">The sequence shown here is derived from an EMBL/GenBank/DDBJ whole genome shotgun (WGS) entry which is preliminary data.</text>
</comment>
<protein>
    <submittedName>
        <fullName evidence="1">YolD-like family protein</fullName>
    </submittedName>
</protein>
<dbReference type="EMBL" id="JBHUMQ010000001">
    <property type="protein sequence ID" value="MFD2692288.1"/>
    <property type="molecule type" value="Genomic_DNA"/>
</dbReference>
<name>A0ABW5RYV3_9BACL</name>
<sequence>MNKLTEGSNMRWESMRMMLPEHIARIREEALNEQKILRPFLAEDELEQIGRTLQEAIKKRCPVELSYYEDGFIKKTICYPQRLNSINKLLIVFDAYRLKERYAFDDIMDVKSN</sequence>
<dbReference type="PANTHER" id="PTHR40051">
    <property type="entry name" value="IG HYPOTHETICAL 15966"/>
    <property type="match status" value="1"/>
</dbReference>
<reference evidence="2" key="1">
    <citation type="journal article" date="2019" name="Int. J. Syst. Evol. Microbiol.">
        <title>The Global Catalogue of Microorganisms (GCM) 10K type strain sequencing project: providing services to taxonomists for standard genome sequencing and annotation.</title>
        <authorList>
            <consortium name="The Broad Institute Genomics Platform"/>
            <consortium name="The Broad Institute Genome Sequencing Center for Infectious Disease"/>
            <person name="Wu L."/>
            <person name="Ma J."/>
        </authorList>
    </citation>
    <scope>NUCLEOTIDE SEQUENCE [LARGE SCALE GENOMIC DNA]</scope>
    <source>
        <strain evidence="2">TISTR 2466</strain>
    </source>
</reference>